<dbReference type="Proteomes" id="UP000218944">
    <property type="component" value="Unassembled WGS sequence"/>
</dbReference>
<sequence>MRALDLRTVRCMSLTARHFSDVDKAPSPGAYEAYLELAERSAPVTALRAHIAQRLGRPTGHGVDVGCGTGHAVAELRAAGLAVVGVDRSNSLVRTARTRFAGSSYLVGDAMALPFPDGRVGWYRAERLLIHLPDAARALEEARRVLRPGGRIALADPDFATLAIASGHTATTGPAAEAFAEALADGRAGARHDALLGRAGFTDRVTSTVPLVFTTFAEAWPLLVEPACAAAVAAGALDPERVRALREEQESREGKGLVEASCLAHVTTATRA</sequence>
<dbReference type="PANTHER" id="PTHR43591">
    <property type="entry name" value="METHYLTRANSFERASE"/>
    <property type="match status" value="1"/>
</dbReference>
<keyword evidence="2" id="KW-0489">Methyltransferase</keyword>
<dbReference type="InterPro" id="IPR013216">
    <property type="entry name" value="Methyltransf_11"/>
</dbReference>
<comment type="caution">
    <text evidence="2">The sequence shown here is derived from an EMBL/GenBank/DDBJ whole genome shotgun (WGS) entry which is preliminary data.</text>
</comment>
<keyword evidence="2" id="KW-0808">Transferase</keyword>
<evidence type="ECO:0000259" key="1">
    <source>
        <dbReference type="Pfam" id="PF08241"/>
    </source>
</evidence>
<evidence type="ECO:0000313" key="2">
    <source>
        <dbReference type="EMBL" id="PAU45231.1"/>
    </source>
</evidence>
<dbReference type="CDD" id="cd02440">
    <property type="entry name" value="AdoMet_MTases"/>
    <property type="match status" value="1"/>
</dbReference>
<dbReference type="EMBL" id="NSJV01000574">
    <property type="protein sequence ID" value="PAU45231.1"/>
    <property type="molecule type" value="Genomic_DNA"/>
</dbReference>
<keyword evidence="3" id="KW-1185">Reference proteome</keyword>
<dbReference type="Pfam" id="PF08241">
    <property type="entry name" value="Methyltransf_11"/>
    <property type="match status" value="1"/>
</dbReference>
<dbReference type="Gene3D" id="3.40.50.150">
    <property type="entry name" value="Vaccinia Virus protein VP39"/>
    <property type="match status" value="1"/>
</dbReference>
<accession>A0A2A2D139</accession>
<dbReference type="InterPro" id="IPR029063">
    <property type="entry name" value="SAM-dependent_MTases_sf"/>
</dbReference>
<name>A0A2A2D139_9ACTN</name>
<organism evidence="2 3">
    <name type="scientific">Streptomyces albireticuli</name>
    <dbReference type="NCBI Taxonomy" id="1940"/>
    <lineage>
        <taxon>Bacteria</taxon>
        <taxon>Bacillati</taxon>
        <taxon>Actinomycetota</taxon>
        <taxon>Actinomycetes</taxon>
        <taxon>Kitasatosporales</taxon>
        <taxon>Streptomycetaceae</taxon>
        <taxon>Streptomyces</taxon>
    </lineage>
</organism>
<feature type="domain" description="Methyltransferase type 11" evidence="1">
    <location>
        <begin position="63"/>
        <end position="153"/>
    </location>
</feature>
<reference evidence="2 3" key="1">
    <citation type="submission" date="2017-08" db="EMBL/GenBank/DDBJ databases">
        <title>Genome sequence of Streptomyces albireticuli NRRL B-1670.</title>
        <authorList>
            <person name="Graham D.E."/>
            <person name="Mahan K.M."/>
            <person name="Klingeman D.M."/>
            <person name="Hettich R.L."/>
            <person name="Parry R.J."/>
            <person name="Spain J.C."/>
        </authorList>
    </citation>
    <scope>NUCLEOTIDE SEQUENCE [LARGE SCALE GENOMIC DNA]</scope>
    <source>
        <strain evidence="2 3">NRRL B-1670</strain>
    </source>
</reference>
<dbReference type="GO" id="GO:0008757">
    <property type="term" value="F:S-adenosylmethionine-dependent methyltransferase activity"/>
    <property type="evidence" value="ECO:0007669"/>
    <property type="project" value="InterPro"/>
</dbReference>
<protein>
    <submittedName>
        <fullName evidence="2">SAM-dependent methyltransferase</fullName>
    </submittedName>
</protein>
<dbReference type="GO" id="GO:0032259">
    <property type="term" value="P:methylation"/>
    <property type="evidence" value="ECO:0007669"/>
    <property type="project" value="UniProtKB-KW"/>
</dbReference>
<gene>
    <name evidence="2" type="ORF">CK936_30640</name>
</gene>
<evidence type="ECO:0000313" key="3">
    <source>
        <dbReference type="Proteomes" id="UP000218944"/>
    </source>
</evidence>
<dbReference type="AlphaFoldDB" id="A0A2A2D139"/>
<dbReference type="SUPFAM" id="SSF53335">
    <property type="entry name" value="S-adenosyl-L-methionine-dependent methyltransferases"/>
    <property type="match status" value="1"/>
</dbReference>
<proteinExistence type="predicted"/>